<organism evidence="1 2">
    <name type="scientific">Plakobranchus ocellatus</name>
    <dbReference type="NCBI Taxonomy" id="259542"/>
    <lineage>
        <taxon>Eukaryota</taxon>
        <taxon>Metazoa</taxon>
        <taxon>Spiralia</taxon>
        <taxon>Lophotrochozoa</taxon>
        <taxon>Mollusca</taxon>
        <taxon>Gastropoda</taxon>
        <taxon>Heterobranchia</taxon>
        <taxon>Euthyneura</taxon>
        <taxon>Panpulmonata</taxon>
        <taxon>Sacoglossa</taxon>
        <taxon>Placobranchoidea</taxon>
        <taxon>Plakobranchidae</taxon>
        <taxon>Plakobranchus</taxon>
    </lineage>
</organism>
<evidence type="ECO:0000313" key="2">
    <source>
        <dbReference type="Proteomes" id="UP000735302"/>
    </source>
</evidence>
<dbReference type="Proteomes" id="UP000735302">
    <property type="component" value="Unassembled WGS sequence"/>
</dbReference>
<reference evidence="1 2" key="1">
    <citation type="journal article" date="2021" name="Elife">
        <title>Chloroplast acquisition without the gene transfer in kleptoplastic sea slugs, Plakobranchus ocellatus.</title>
        <authorList>
            <person name="Maeda T."/>
            <person name="Takahashi S."/>
            <person name="Yoshida T."/>
            <person name="Shimamura S."/>
            <person name="Takaki Y."/>
            <person name="Nagai Y."/>
            <person name="Toyoda A."/>
            <person name="Suzuki Y."/>
            <person name="Arimoto A."/>
            <person name="Ishii H."/>
            <person name="Satoh N."/>
            <person name="Nishiyama T."/>
            <person name="Hasebe M."/>
            <person name="Maruyama T."/>
            <person name="Minagawa J."/>
            <person name="Obokata J."/>
            <person name="Shigenobu S."/>
        </authorList>
    </citation>
    <scope>NUCLEOTIDE SEQUENCE [LARGE SCALE GENOMIC DNA]</scope>
</reference>
<dbReference type="EMBL" id="BLXT01001120">
    <property type="protein sequence ID" value="GFN83258.1"/>
    <property type="molecule type" value="Genomic_DNA"/>
</dbReference>
<comment type="caution">
    <text evidence="1">The sequence shown here is derived from an EMBL/GenBank/DDBJ whole genome shotgun (WGS) entry which is preliminary data.</text>
</comment>
<protein>
    <submittedName>
        <fullName evidence="1">Uncharacterized protein</fullName>
    </submittedName>
</protein>
<gene>
    <name evidence="1" type="ORF">PoB_000976400</name>
</gene>
<keyword evidence="2" id="KW-1185">Reference proteome</keyword>
<proteinExistence type="predicted"/>
<dbReference type="AlphaFoldDB" id="A0AAV3YMH6"/>
<name>A0AAV3YMH6_9GAST</name>
<sequence length="99" mass="10619">MVNYLMMPYAKNNQDPTPGSPTLGLNFSSRASMFDSCPYCFVAYSGGGVVGRAQDSLHSKTSRLDEEDPIRSGSVCCYTAALAVSGLSFCSYAQISRVL</sequence>
<evidence type="ECO:0000313" key="1">
    <source>
        <dbReference type="EMBL" id="GFN83258.1"/>
    </source>
</evidence>
<accession>A0AAV3YMH6</accession>